<dbReference type="InterPro" id="IPR018484">
    <property type="entry name" value="FGGY_N"/>
</dbReference>
<dbReference type="InterPro" id="IPR018485">
    <property type="entry name" value="FGGY_C"/>
</dbReference>
<evidence type="ECO:0000256" key="4">
    <source>
        <dbReference type="ARBA" id="ARBA00022777"/>
    </source>
</evidence>
<dbReference type="InterPro" id="IPR043129">
    <property type="entry name" value="ATPase_NBD"/>
</dbReference>
<keyword evidence="2" id="KW-0808">Transferase</keyword>
<evidence type="ECO:0000313" key="10">
    <source>
        <dbReference type="Proteomes" id="UP001158576"/>
    </source>
</evidence>
<evidence type="ECO:0000256" key="3">
    <source>
        <dbReference type="ARBA" id="ARBA00022741"/>
    </source>
</evidence>
<keyword evidence="5" id="KW-0319">Glycerol metabolism</keyword>
<protein>
    <submittedName>
        <fullName evidence="9">Oidioi.mRNA.OKI2018_I69.PAR.g10932.t1.cds</fullName>
    </submittedName>
</protein>
<evidence type="ECO:0000259" key="7">
    <source>
        <dbReference type="Pfam" id="PF00370"/>
    </source>
</evidence>
<dbReference type="Gene3D" id="3.30.420.40">
    <property type="match status" value="2"/>
</dbReference>
<dbReference type="EMBL" id="OU015568">
    <property type="protein sequence ID" value="CAG5085580.1"/>
    <property type="molecule type" value="Genomic_DNA"/>
</dbReference>
<comment type="similarity">
    <text evidence="1">Belongs to the FGGY kinase family.</text>
</comment>
<dbReference type="SUPFAM" id="SSF48439">
    <property type="entry name" value="Protein prenylyltransferase"/>
    <property type="match status" value="1"/>
</dbReference>
<evidence type="ECO:0000256" key="5">
    <source>
        <dbReference type="ARBA" id="ARBA00022798"/>
    </source>
</evidence>
<evidence type="ECO:0000313" key="9">
    <source>
        <dbReference type="EMBL" id="CAG5085580.1"/>
    </source>
</evidence>
<dbReference type="Pfam" id="PF00370">
    <property type="entry name" value="FGGY_N"/>
    <property type="match status" value="1"/>
</dbReference>
<sequence>MEGLVPAELRRESDNEQIREEKLIEIIQQLRLKKIVDVQLEILPSAQEPVQFYSENGQNFIGITKSALRKLLRHHLPSNSWLEAIFLPQSERFWRRLRKAPNSDTSWQLLISRLALEVLPKALEPFAHRRFLLKKQPLTEKLVKSEWDLVYRCADLHRANYHAWEHVRSVVYDSDGKKHASFTDKVIVLVPEPGASEIDPEQLWNAIRNVIKSAVDWAKEQKIKLEGIGMSLQRNTGTFWDRESFKLCHNFITWQDVRCKRIVDSINSSYRLMMLNKSSSLLHFFAKPFTRRFLAGAVVKTKTGMTVPRLLWLREKLGIKKETEQGRIVWGCLDSWIIRKMNAGNLNEHISEITNSTGSGVYDPFTIGWSPIVLAVMGISVNCLPRVVPTCGSQFGRFEEFGLPILAIAGDTNAAMFGERMISVGDCKITMGTGAFVDLNTGSEPYPSVKGAYPLVGWQLEEGGNITYLAEADDNACGAAVEWGARNGFYPSPKDSEAVAREVNHTAGVHFIPALWGLSSPINDPTAKCALLGLGPDTSKHHCARAILNSVAFRSVQLVETLHSETEIDLRSLTIDGGVSKNNLICEKIATLTNKQLRRPVDVEASARGAAYFAGISCGIWKESTLPEPELKDTVEPSYNERDWSVTEFSHWQGSIRRVLKWQQLEAEAVDDCLSVHTTD</sequence>
<keyword evidence="3" id="KW-0547">Nucleotide-binding</keyword>
<accession>A0ABN7RT43</accession>
<dbReference type="SUPFAM" id="SSF53067">
    <property type="entry name" value="Actin-like ATPase domain"/>
    <property type="match status" value="2"/>
</dbReference>
<feature type="domain" description="Carbohydrate kinase FGGY C-terminal" evidence="8">
    <location>
        <begin position="428"/>
        <end position="617"/>
    </location>
</feature>
<organism evidence="9 10">
    <name type="scientific">Oikopleura dioica</name>
    <name type="common">Tunicate</name>
    <dbReference type="NCBI Taxonomy" id="34765"/>
    <lineage>
        <taxon>Eukaryota</taxon>
        <taxon>Metazoa</taxon>
        <taxon>Chordata</taxon>
        <taxon>Tunicata</taxon>
        <taxon>Appendicularia</taxon>
        <taxon>Copelata</taxon>
        <taxon>Oikopleuridae</taxon>
        <taxon>Oikopleura</taxon>
    </lineage>
</organism>
<keyword evidence="4" id="KW-0418">Kinase</keyword>
<evidence type="ECO:0000259" key="8">
    <source>
        <dbReference type="Pfam" id="PF02782"/>
    </source>
</evidence>
<reference evidence="9 10" key="1">
    <citation type="submission" date="2021-04" db="EMBL/GenBank/DDBJ databases">
        <authorList>
            <person name="Bliznina A."/>
        </authorList>
    </citation>
    <scope>NUCLEOTIDE SEQUENCE [LARGE SCALE GENOMIC DNA]</scope>
</reference>
<keyword evidence="10" id="KW-1185">Reference proteome</keyword>
<evidence type="ECO:0000256" key="6">
    <source>
        <dbReference type="ARBA" id="ARBA00022840"/>
    </source>
</evidence>
<dbReference type="PANTHER" id="PTHR10196:SF68">
    <property type="entry name" value="GLYCEROL KINASE 5-RELATED"/>
    <property type="match status" value="1"/>
</dbReference>
<feature type="domain" description="Carbohydrate kinase FGGY N-terminal" evidence="7">
    <location>
        <begin position="167"/>
        <end position="418"/>
    </location>
</feature>
<dbReference type="Proteomes" id="UP001158576">
    <property type="component" value="Chromosome PAR"/>
</dbReference>
<name>A0ABN7RT43_OIKDI</name>
<gene>
    <name evidence="9" type="ORF">OKIOD_LOCUS2490</name>
</gene>
<proteinExistence type="inferred from homology"/>
<keyword evidence="6" id="KW-0067">ATP-binding</keyword>
<evidence type="ECO:0000256" key="1">
    <source>
        <dbReference type="ARBA" id="ARBA00009156"/>
    </source>
</evidence>
<dbReference type="Pfam" id="PF02782">
    <property type="entry name" value="FGGY_C"/>
    <property type="match status" value="1"/>
</dbReference>
<evidence type="ECO:0000256" key="2">
    <source>
        <dbReference type="ARBA" id="ARBA00022679"/>
    </source>
</evidence>
<dbReference type="CDD" id="cd07793">
    <property type="entry name" value="ASKHA_NBD_FGGY_GK5-like"/>
    <property type="match status" value="1"/>
</dbReference>
<dbReference type="PANTHER" id="PTHR10196">
    <property type="entry name" value="SUGAR KINASE"/>
    <property type="match status" value="1"/>
</dbReference>
<dbReference type="InterPro" id="IPR037444">
    <property type="entry name" value="GK5"/>
</dbReference>